<dbReference type="RefSeq" id="WP_069961333.1">
    <property type="nucleotide sequence ID" value="NZ_CP016094.1"/>
</dbReference>
<dbReference type="STRING" id="1838286.Verru16b_01095"/>
<evidence type="ECO:0000259" key="2">
    <source>
        <dbReference type="Pfam" id="PF07589"/>
    </source>
</evidence>
<accession>A0A1D8AT08</accession>
<sequence length="293" mass="30885">MKLRLLTLLTGFLLAVLPLSAQVFLGSDDFNDNTLTLDSLEGEQPGIWSFSIPRGSGAWTETNQRMEYTNSNVNFNNTAFLARVDTRESTTAVGGAGLSAGNPFNSNWTAQVTATNTMTAITAGSTMAGIETFTRPGDAVGSNSYYGIYLQTAPGATNLQFEWGSWNGSAWVRTSTFASTVDTSDVLLRMTFDATTKNLLLDYSFNAGATFTTGATFDLDGAEAGPAVPYGGGMAIELAVTSRATGSAITAGQITFDNFAVTAIPEPSTYAAFAGLGALGLVLWRRRQAKSSS</sequence>
<gene>
    <name evidence="3" type="ORF">Verru16b_01095</name>
</gene>
<feature type="chain" id="PRO_5009105186" description="Ice-binding protein C-terminal domain-containing protein" evidence="1">
    <location>
        <begin position="22"/>
        <end position="293"/>
    </location>
</feature>
<organism evidence="3 4">
    <name type="scientific">Lacunisphaera limnophila</name>
    <dbReference type="NCBI Taxonomy" id="1838286"/>
    <lineage>
        <taxon>Bacteria</taxon>
        <taxon>Pseudomonadati</taxon>
        <taxon>Verrucomicrobiota</taxon>
        <taxon>Opitutia</taxon>
        <taxon>Opitutales</taxon>
        <taxon>Opitutaceae</taxon>
        <taxon>Lacunisphaera</taxon>
    </lineage>
</organism>
<feature type="signal peptide" evidence="1">
    <location>
        <begin position="1"/>
        <end position="21"/>
    </location>
</feature>
<proteinExistence type="predicted"/>
<dbReference type="KEGG" id="obg:Verru16b_01095"/>
<feature type="domain" description="Ice-binding protein C-terminal" evidence="2">
    <location>
        <begin position="263"/>
        <end position="287"/>
    </location>
</feature>
<evidence type="ECO:0000256" key="1">
    <source>
        <dbReference type="SAM" id="SignalP"/>
    </source>
</evidence>
<dbReference type="InterPro" id="IPR013424">
    <property type="entry name" value="Ice-binding_C"/>
</dbReference>
<dbReference type="NCBIfam" id="TIGR02595">
    <property type="entry name" value="PEP_CTERM"/>
    <property type="match status" value="1"/>
</dbReference>
<dbReference type="PATRIC" id="fig|1838286.3.peg.1098"/>
<keyword evidence="4" id="KW-1185">Reference proteome</keyword>
<dbReference type="Proteomes" id="UP000095228">
    <property type="component" value="Chromosome"/>
</dbReference>
<dbReference type="EMBL" id="CP016094">
    <property type="protein sequence ID" value="AOS44034.1"/>
    <property type="molecule type" value="Genomic_DNA"/>
</dbReference>
<dbReference type="Pfam" id="PF07589">
    <property type="entry name" value="PEP-CTERM"/>
    <property type="match status" value="1"/>
</dbReference>
<evidence type="ECO:0000313" key="3">
    <source>
        <dbReference type="EMBL" id="AOS44034.1"/>
    </source>
</evidence>
<keyword evidence="1" id="KW-0732">Signal</keyword>
<evidence type="ECO:0000313" key="4">
    <source>
        <dbReference type="Proteomes" id="UP000095228"/>
    </source>
</evidence>
<protein>
    <recommendedName>
        <fullName evidence="2">Ice-binding protein C-terminal domain-containing protein</fullName>
    </recommendedName>
</protein>
<dbReference type="AlphaFoldDB" id="A0A1D8AT08"/>
<dbReference type="OrthoDB" id="9968970at2"/>
<reference evidence="3 4" key="1">
    <citation type="submission" date="2016-06" db="EMBL/GenBank/DDBJ databases">
        <title>Three novel species with peptidoglycan cell walls form the new genus Lacunisphaera gen. nov. in the family Opitutaceae of the verrucomicrobial subdivision 4.</title>
        <authorList>
            <person name="Rast P."/>
            <person name="Gloeckner I."/>
            <person name="Jogler M."/>
            <person name="Boedeker C."/>
            <person name="Jeske O."/>
            <person name="Wiegand S."/>
            <person name="Reinhardt R."/>
            <person name="Schumann P."/>
            <person name="Rohde M."/>
            <person name="Spring S."/>
            <person name="Gloeckner F.O."/>
            <person name="Jogler C."/>
        </authorList>
    </citation>
    <scope>NUCLEOTIDE SEQUENCE [LARGE SCALE GENOMIC DNA]</scope>
    <source>
        <strain evidence="3 4">IG16b</strain>
    </source>
</reference>
<name>A0A1D8AT08_9BACT</name>